<dbReference type="EMBL" id="FNBG01000017">
    <property type="protein sequence ID" value="SDF80747.1"/>
    <property type="molecule type" value="Genomic_DNA"/>
</dbReference>
<dbReference type="AlphaFoldDB" id="A0A1G7P3Q9"/>
<dbReference type="Proteomes" id="UP000198972">
    <property type="component" value="Unassembled WGS sequence"/>
</dbReference>
<protein>
    <recommendedName>
        <fullName evidence="2">TcaA protein NTF2-like domain-containing protein</fullName>
    </recommendedName>
</protein>
<proteinExistence type="predicted"/>
<dbReference type="RefSeq" id="WP_091232084.1">
    <property type="nucleotide sequence ID" value="NZ_FNBG01000017.1"/>
</dbReference>
<feature type="chain" id="PRO_5039553617" description="TcaA protein NTF2-like domain-containing protein" evidence="1">
    <location>
        <begin position="19"/>
        <end position="305"/>
    </location>
</feature>
<name>A0A1G7P3Q9_9BACL</name>
<accession>A0A1G7P3Q9</accession>
<dbReference type="Pfam" id="PF22819">
    <property type="entry name" value="TcaA_5th"/>
    <property type="match status" value="1"/>
</dbReference>
<reference evidence="3 4" key="1">
    <citation type="submission" date="2016-10" db="EMBL/GenBank/DDBJ databases">
        <authorList>
            <person name="de Groot N.N."/>
        </authorList>
    </citation>
    <scope>NUCLEOTIDE SEQUENCE [LARGE SCALE GENOMIC DNA]</scope>
    <source>
        <strain evidence="3 4">DSM 28129</strain>
    </source>
</reference>
<feature type="signal peptide" evidence="1">
    <location>
        <begin position="1"/>
        <end position="18"/>
    </location>
</feature>
<evidence type="ECO:0000313" key="4">
    <source>
        <dbReference type="Proteomes" id="UP000198972"/>
    </source>
</evidence>
<dbReference type="InterPro" id="IPR054528">
    <property type="entry name" value="TcaA_5th"/>
</dbReference>
<evidence type="ECO:0000259" key="2">
    <source>
        <dbReference type="Pfam" id="PF22819"/>
    </source>
</evidence>
<dbReference type="STRING" id="670482.SAMN04488542_11799"/>
<evidence type="ECO:0000256" key="1">
    <source>
        <dbReference type="SAM" id="SignalP"/>
    </source>
</evidence>
<evidence type="ECO:0000313" key="3">
    <source>
        <dbReference type="EMBL" id="SDF80747.1"/>
    </source>
</evidence>
<dbReference type="OrthoDB" id="2631174at2"/>
<sequence>MKKILVLNLAFLILTACNSESVSYKINNTDQITNTDIPVETEIIFTERQLDNTMDEISKLIKYYEKNLIEAINKGTFSFVEPNLLPDSNLFVAQKKLVNNLFTRKITEEFQNSEIYRTYYIDINKFDVEVAENIKINYPDKEGILREYHWIYSVEKVGESYFLSDIKEWANFEQDIEQRMGAVKADGFYVDELLESYPKALEECLNTLDITEIKRISANETVLNKQKSIMTGLLNNGSEFSVKMTILDYGEVDYINVGQLTISYTNKANKQGKFRRKYSFEFDEIRDEVTYEGYAVIKNLKEINE</sequence>
<organism evidence="3 4">
    <name type="scientific">Fontibacillus panacisegetis</name>
    <dbReference type="NCBI Taxonomy" id="670482"/>
    <lineage>
        <taxon>Bacteria</taxon>
        <taxon>Bacillati</taxon>
        <taxon>Bacillota</taxon>
        <taxon>Bacilli</taxon>
        <taxon>Bacillales</taxon>
        <taxon>Paenibacillaceae</taxon>
        <taxon>Fontibacillus</taxon>
    </lineage>
</organism>
<keyword evidence="1" id="KW-0732">Signal</keyword>
<feature type="domain" description="TcaA protein NTF2-like" evidence="2">
    <location>
        <begin position="55"/>
        <end position="165"/>
    </location>
</feature>
<gene>
    <name evidence="3" type="ORF">SAMN04488542_11799</name>
</gene>
<keyword evidence="4" id="KW-1185">Reference proteome</keyword>
<dbReference type="PROSITE" id="PS51257">
    <property type="entry name" value="PROKAR_LIPOPROTEIN"/>
    <property type="match status" value="1"/>
</dbReference>